<organism evidence="2 3">
    <name type="scientific">Dreissena polymorpha</name>
    <name type="common">Zebra mussel</name>
    <name type="synonym">Mytilus polymorpha</name>
    <dbReference type="NCBI Taxonomy" id="45954"/>
    <lineage>
        <taxon>Eukaryota</taxon>
        <taxon>Metazoa</taxon>
        <taxon>Spiralia</taxon>
        <taxon>Lophotrochozoa</taxon>
        <taxon>Mollusca</taxon>
        <taxon>Bivalvia</taxon>
        <taxon>Autobranchia</taxon>
        <taxon>Heteroconchia</taxon>
        <taxon>Euheterodonta</taxon>
        <taxon>Imparidentia</taxon>
        <taxon>Neoheterodontei</taxon>
        <taxon>Myida</taxon>
        <taxon>Dreissenoidea</taxon>
        <taxon>Dreissenidae</taxon>
        <taxon>Dreissena</taxon>
    </lineage>
</organism>
<protein>
    <recommendedName>
        <fullName evidence="1">MAM domain-containing protein</fullName>
    </recommendedName>
</protein>
<name>A0A9D4N266_DREPO</name>
<dbReference type="PANTHER" id="PTHR23282">
    <property type="entry name" value="APICAL ENDOSOMAL GLYCOPROTEIN PRECURSOR"/>
    <property type="match status" value="1"/>
</dbReference>
<proteinExistence type="predicted"/>
<dbReference type="InterPro" id="IPR013320">
    <property type="entry name" value="ConA-like_dom_sf"/>
</dbReference>
<dbReference type="InterPro" id="IPR000998">
    <property type="entry name" value="MAM_dom"/>
</dbReference>
<dbReference type="PROSITE" id="PS50060">
    <property type="entry name" value="MAM_2"/>
    <property type="match status" value="1"/>
</dbReference>
<dbReference type="Gene3D" id="2.60.120.200">
    <property type="match status" value="1"/>
</dbReference>
<dbReference type="EMBL" id="JAIWYP010000001">
    <property type="protein sequence ID" value="KAH3887705.1"/>
    <property type="molecule type" value="Genomic_DNA"/>
</dbReference>
<dbReference type="InterPro" id="IPR051560">
    <property type="entry name" value="MAM_domain-containing"/>
</dbReference>
<feature type="domain" description="MAM" evidence="1">
    <location>
        <begin position="1"/>
        <end position="42"/>
    </location>
</feature>
<dbReference type="AlphaFoldDB" id="A0A9D4N266"/>
<evidence type="ECO:0000259" key="1">
    <source>
        <dbReference type="PROSITE" id="PS50060"/>
    </source>
</evidence>
<keyword evidence="3" id="KW-1185">Reference proteome</keyword>
<accession>A0A9D4N266</accession>
<gene>
    <name evidence="2" type="ORF">DPMN_011724</name>
</gene>
<reference evidence="2" key="1">
    <citation type="journal article" date="2019" name="bioRxiv">
        <title>The Genome of the Zebra Mussel, Dreissena polymorpha: A Resource for Invasive Species Research.</title>
        <authorList>
            <person name="McCartney M.A."/>
            <person name="Auch B."/>
            <person name="Kono T."/>
            <person name="Mallez S."/>
            <person name="Zhang Y."/>
            <person name="Obille A."/>
            <person name="Becker A."/>
            <person name="Abrahante J.E."/>
            <person name="Garbe J."/>
            <person name="Badalamenti J.P."/>
            <person name="Herman A."/>
            <person name="Mangelson H."/>
            <person name="Liachko I."/>
            <person name="Sullivan S."/>
            <person name="Sone E.D."/>
            <person name="Koren S."/>
            <person name="Silverstein K.A.T."/>
            <person name="Beckman K.B."/>
            <person name="Gohl D.M."/>
        </authorList>
    </citation>
    <scope>NUCLEOTIDE SEQUENCE</scope>
    <source>
        <strain evidence="2">Duluth1</strain>
        <tissue evidence="2">Whole animal</tissue>
    </source>
</reference>
<sequence length="68" mass="7251">MAQVDITYLSSYYLVFEGKRGTSFNGDIALDDISVASGSCATQAVSTTTISPPLTTACKELYQIYCGL</sequence>
<dbReference type="PANTHER" id="PTHR23282:SF101">
    <property type="entry name" value="MAM DOMAIN-CONTAINING PROTEIN"/>
    <property type="match status" value="1"/>
</dbReference>
<dbReference type="Proteomes" id="UP000828390">
    <property type="component" value="Unassembled WGS sequence"/>
</dbReference>
<evidence type="ECO:0000313" key="2">
    <source>
        <dbReference type="EMBL" id="KAH3887705.1"/>
    </source>
</evidence>
<dbReference type="SUPFAM" id="SSF49899">
    <property type="entry name" value="Concanavalin A-like lectins/glucanases"/>
    <property type="match status" value="1"/>
</dbReference>
<reference evidence="2" key="2">
    <citation type="submission" date="2020-11" db="EMBL/GenBank/DDBJ databases">
        <authorList>
            <person name="McCartney M.A."/>
            <person name="Auch B."/>
            <person name="Kono T."/>
            <person name="Mallez S."/>
            <person name="Becker A."/>
            <person name="Gohl D.M."/>
            <person name="Silverstein K.A.T."/>
            <person name="Koren S."/>
            <person name="Bechman K.B."/>
            <person name="Herman A."/>
            <person name="Abrahante J.E."/>
            <person name="Garbe J."/>
        </authorList>
    </citation>
    <scope>NUCLEOTIDE SEQUENCE</scope>
    <source>
        <strain evidence="2">Duluth1</strain>
        <tissue evidence="2">Whole animal</tissue>
    </source>
</reference>
<dbReference type="GO" id="GO:0016020">
    <property type="term" value="C:membrane"/>
    <property type="evidence" value="ECO:0007669"/>
    <property type="project" value="InterPro"/>
</dbReference>
<evidence type="ECO:0000313" key="3">
    <source>
        <dbReference type="Proteomes" id="UP000828390"/>
    </source>
</evidence>
<comment type="caution">
    <text evidence="2">The sequence shown here is derived from an EMBL/GenBank/DDBJ whole genome shotgun (WGS) entry which is preliminary data.</text>
</comment>